<comment type="caution">
    <text evidence="8">The sequence shown here is derived from an EMBL/GenBank/DDBJ whole genome shotgun (WGS) entry which is preliminary data.</text>
</comment>
<comment type="similarity">
    <text evidence="1">Belongs to the peptidase S1C family.</text>
</comment>
<evidence type="ECO:0000313" key="9">
    <source>
        <dbReference type="Proteomes" id="UP000295636"/>
    </source>
</evidence>
<dbReference type="AlphaFoldDB" id="A0A4R5KSI0"/>
<dbReference type="Pfam" id="PF13180">
    <property type="entry name" value="PDZ_2"/>
    <property type="match status" value="1"/>
</dbReference>
<keyword evidence="6" id="KW-0812">Transmembrane</keyword>
<keyword evidence="6" id="KW-0472">Membrane</keyword>
<accession>A0A4R5KSI0</accession>
<feature type="domain" description="PDZ" evidence="7">
    <location>
        <begin position="353"/>
        <end position="444"/>
    </location>
</feature>
<feature type="transmembrane region" description="Helical" evidence="6">
    <location>
        <begin position="62"/>
        <end position="80"/>
    </location>
</feature>
<evidence type="ECO:0000256" key="5">
    <source>
        <dbReference type="SAM" id="MobiDB-lite"/>
    </source>
</evidence>
<evidence type="ECO:0000256" key="3">
    <source>
        <dbReference type="ARBA" id="ARBA00022801"/>
    </source>
</evidence>
<evidence type="ECO:0000259" key="7">
    <source>
        <dbReference type="PROSITE" id="PS50106"/>
    </source>
</evidence>
<dbReference type="InterPro" id="IPR043504">
    <property type="entry name" value="Peptidase_S1_PA_chymotrypsin"/>
</dbReference>
<dbReference type="Gene3D" id="2.40.10.10">
    <property type="entry name" value="Trypsin-like serine proteases"/>
    <property type="match status" value="2"/>
</dbReference>
<feature type="region of interest" description="Disordered" evidence="5">
    <location>
        <begin position="1"/>
        <end position="31"/>
    </location>
</feature>
<proteinExistence type="inferred from homology"/>
<dbReference type="SUPFAM" id="SSF50494">
    <property type="entry name" value="Trypsin-like serine proteases"/>
    <property type="match status" value="1"/>
</dbReference>
<dbReference type="InterPro" id="IPR051201">
    <property type="entry name" value="Chloro_Bact_Ser_Proteases"/>
</dbReference>
<dbReference type="InterPro" id="IPR036034">
    <property type="entry name" value="PDZ_sf"/>
</dbReference>
<keyword evidence="6" id="KW-1133">Transmembrane helix</keyword>
<evidence type="ECO:0000313" key="8">
    <source>
        <dbReference type="EMBL" id="TDF97998.1"/>
    </source>
</evidence>
<gene>
    <name evidence="8" type="ORF">E1757_10795</name>
</gene>
<dbReference type="EMBL" id="SMRT01000004">
    <property type="protein sequence ID" value="TDF97998.1"/>
    <property type="molecule type" value="Genomic_DNA"/>
</dbReference>
<keyword evidence="2" id="KW-0645">Protease</keyword>
<dbReference type="Gene3D" id="2.30.42.10">
    <property type="match status" value="1"/>
</dbReference>
<dbReference type="InterPro" id="IPR001478">
    <property type="entry name" value="PDZ"/>
</dbReference>
<dbReference type="Pfam" id="PF13365">
    <property type="entry name" value="Trypsin_2"/>
    <property type="match status" value="1"/>
</dbReference>
<protein>
    <submittedName>
        <fullName evidence="8">PDZ domain-containing protein</fullName>
    </submittedName>
</protein>
<dbReference type="SMART" id="SM00228">
    <property type="entry name" value="PDZ"/>
    <property type="match status" value="1"/>
</dbReference>
<dbReference type="PANTHER" id="PTHR43343:SF3">
    <property type="entry name" value="PROTEASE DO-LIKE 8, CHLOROPLASTIC"/>
    <property type="match status" value="1"/>
</dbReference>
<keyword evidence="9" id="KW-1185">Reference proteome</keyword>
<feature type="compositionally biased region" description="Basic and acidic residues" evidence="5">
    <location>
        <begin position="1"/>
        <end position="25"/>
    </location>
</feature>
<dbReference type="SUPFAM" id="SSF50156">
    <property type="entry name" value="PDZ domain-like"/>
    <property type="match status" value="1"/>
</dbReference>
<dbReference type="RefSeq" id="WP_133227664.1">
    <property type="nucleotide sequence ID" value="NZ_SMRT01000004.1"/>
</dbReference>
<dbReference type="OrthoDB" id="9758917at2"/>
<dbReference type="Proteomes" id="UP000295636">
    <property type="component" value="Unassembled WGS sequence"/>
</dbReference>
<dbReference type="PROSITE" id="PS50106">
    <property type="entry name" value="PDZ"/>
    <property type="match status" value="1"/>
</dbReference>
<evidence type="ECO:0000256" key="2">
    <source>
        <dbReference type="ARBA" id="ARBA00022670"/>
    </source>
</evidence>
<keyword evidence="4" id="KW-0720">Serine protease</keyword>
<organism evidence="8 9">
    <name type="scientific">Paenibacillus piri</name>
    <dbReference type="NCBI Taxonomy" id="2547395"/>
    <lineage>
        <taxon>Bacteria</taxon>
        <taxon>Bacillati</taxon>
        <taxon>Bacillota</taxon>
        <taxon>Bacilli</taxon>
        <taxon>Bacillales</taxon>
        <taxon>Paenibacillaceae</taxon>
        <taxon>Paenibacillus</taxon>
    </lineage>
</organism>
<dbReference type="PRINTS" id="PR00834">
    <property type="entry name" value="PROTEASES2C"/>
</dbReference>
<dbReference type="GO" id="GO:0006508">
    <property type="term" value="P:proteolysis"/>
    <property type="evidence" value="ECO:0007669"/>
    <property type="project" value="UniProtKB-KW"/>
</dbReference>
<evidence type="ECO:0000256" key="1">
    <source>
        <dbReference type="ARBA" id="ARBA00010541"/>
    </source>
</evidence>
<sequence length="463" mass="49318">MDDNKKDFIHPENDSEHQGNNKDPEVESGDITVQPRFFEFSPSAEKGHWNGSRKKRSSVKSMLAAFLAGALVVGGLMYASDKMNLFAGIQVPIVSDVSAASQPSSGSGEATTASVDMRPNNIADIAKQAGPAVVKIETKVKPKSGGGNNPLSNDPFFRQFFGGGNESQQQDQSQELQPAGIGSGFIFESSGYILTNEHVIDGADEIDVTIQGYDKPFQAKLLGNSYDLDLAVLKIEGSSPFPTLPIGDSDNAKVGEWVVAIGNPYDFDYTVTAGLISAKERPISIPDDNGTREYKHLIQTDAAINPGNSGGPLLNLNGEVIGINTAVSSQAQGIGFAIPTNTISSVLDQLKNNVQIPKEPIPYLGVSLEQLTNDMLSDLKLKNTDGALVTDVQRKTPAFEAGIRPYDVITAVNGANISTPAELTKKVQAMKAGDKVTLTIIRNGNSQEIAVTVGDRNANNDQQ</sequence>
<dbReference type="PANTHER" id="PTHR43343">
    <property type="entry name" value="PEPTIDASE S12"/>
    <property type="match status" value="1"/>
</dbReference>
<reference evidence="8 9" key="1">
    <citation type="submission" date="2019-03" db="EMBL/GenBank/DDBJ databases">
        <title>This is whole genome sequence of Paenibacillus sp MS74 strain.</title>
        <authorList>
            <person name="Trinh H.N."/>
        </authorList>
    </citation>
    <scope>NUCLEOTIDE SEQUENCE [LARGE SCALE GENOMIC DNA]</scope>
    <source>
        <strain evidence="8 9">MS74</strain>
    </source>
</reference>
<dbReference type="InterPro" id="IPR001940">
    <property type="entry name" value="Peptidase_S1C"/>
</dbReference>
<name>A0A4R5KSI0_9BACL</name>
<evidence type="ECO:0000256" key="4">
    <source>
        <dbReference type="ARBA" id="ARBA00022825"/>
    </source>
</evidence>
<keyword evidence="3" id="KW-0378">Hydrolase</keyword>
<evidence type="ECO:0000256" key="6">
    <source>
        <dbReference type="SAM" id="Phobius"/>
    </source>
</evidence>
<dbReference type="GO" id="GO:0004252">
    <property type="term" value="F:serine-type endopeptidase activity"/>
    <property type="evidence" value="ECO:0007669"/>
    <property type="project" value="InterPro"/>
</dbReference>
<dbReference type="InterPro" id="IPR009003">
    <property type="entry name" value="Peptidase_S1_PA"/>
</dbReference>